<evidence type="ECO:0000313" key="3">
    <source>
        <dbReference type="EMBL" id="TWL31842.1"/>
    </source>
</evidence>
<organism evidence="3 4">
    <name type="scientific">Bacillus licheniformis</name>
    <dbReference type="NCBI Taxonomy" id="1402"/>
    <lineage>
        <taxon>Bacteria</taxon>
        <taxon>Bacillati</taxon>
        <taxon>Bacillota</taxon>
        <taxon>Bacilli</taxon>
        <taxon>Bacillales</taxon>
        <taxon>Bacillaceae</taxon>
        <taxon>Bacillus</taxon>
    </lineage>
</organism>
<dbReference type="CDD" id="cd01048">
    <property type="entry name" value="Ferritin_like_AB2"/>
    <property type="match status" value="1"/>
</dbReference>
<dbReference type="SUPFAM" id="SSF47240">
    <property type="entry name" value="Ferritin-like"/>
    <property type="match status" value="2"/>
</dbReference>
<dbReference type="Gene3D" id="1.20.1260.10">
    <property type="match status" value="1"/>
</dbReference>
<dbReference type="Pfam" id="PF09968">
    <property type="entry name" value="DUF2202"/>
    <property type="match status" value="1"/>
</dbReference>
<dbReference type="Gene3D" id="1.20.120.660">
    <property type="entry name" value="IL-4 antagonist (De novo design) like domain"/>
    <property type="match status" value="1"/>
</dbReference>
<evidence type="ECO:0000259" key="2">
    <source>
        <dbReference type="Pfam" id="PF09968"/>
    </source>
</evidence>
<evidence type="ECO:0000259" key="1">
    <source>
        <dbReference type="Pfam" id="PF02915"/>
    </source>
</evidence>
<protein>
    <recommendedName>
        <fullName evidence="5">DUF2202 domain-containing protein</fullName>
    </recommendedName>
</protein>
<sequence length="301" mass="35106">MYPYPVYNPYIRNSDDFRMPPDRKLINDIHKAINGEHSAILCYKQIAENAPTEDIRKQILEIRQDEQRHFEEFSRIFTNLTGKKPIPIIIEECPKKYRTSLESAFKDEQETVDFYLDLADRIQNQSIKKVFQRAAADEQNHAVWFLFFLNTSSTQQTRQVNYGAKGALNSGRLTLPQMLTFAIQDEYLAQARYNEILRNFGDIRTFVQIKEAELRHINALLSLFERYQVQIPKDTSQLYVTTSVTLKDAYASGVQGEIDNIAMYNKFLTFDLPADARTVFTQLRNASLNHLEAFRRGLERN</sequence>
<dbReference type="InterPro" id="IPR019243">
    <property type="entry name" value="DUF2202"/>
</dbReference>
<dbReference type="CDD" id="cd00657">
    <property type="entry name" value="Ferritin_like"/>
    <property type="match status" value="1"/>
</dbReference>
<dbReference type="AlphaFoldDB" id="A0A8B5YH03"/>
<name>A0A8B5YH03_BACLI</name>
<dbReference type="InterPro" id="IPR003251">
    <property type="entry name" value="Rr_diiron-bd_dom"/>
</dbReference>
<reference evidence="3 4" key="1">
    <citation type="submission" date="2019-06" db="EMBL/GenBank/DDBJ databases">
        <title>Genome sequence analysis of &gt;100 Bacillus licheniformis strains suggests intrinsic resistance to this species.</title>
        <authorList>
            <person name="Wels M."/>
            <person name="Siezen R.J."/>
            <person name="Johansen E."/>
            <person name="Stuer-Lauridsen B."/>
            <person name="Bjerre K."/>
            <person name="Nielsen B.K.K."/>
        </authorList>
    </citation>
    <scope>NUCLEOTIDE SEQUENCE [LARGE SCALE GENOMIC DNA]</scope>
    <source>
        <strain evidence="3 4">BAC-16736</strain>
    </source>
</reference>
<dbReference type="Proteomes" id="UP000435910">
    <property type="component" value="Unassembled WGS sequence"/>
</dbReference>
<dbReference type="EMBL" id="NILC01000010">
    <property type="protein sequence ID" value="TWL31842.1"/>
    <property type="molecule type" value="Genomic_DNA"/>
</dbReference>
<dbReference type="InterPro" id="IPR012347">
    <property type="entry name" value="Ferritin-like"/>
</dbReference>
<dbReference type="GO" id="GO:0046872">
    <property type="term" value="F:metal ion binding"/>
    <property type="evidence" value="ECO:0007669"/>
    <property type="project" value="InterPro"/>
</dbReference>
<dbReference type="Pfam" id="PF02915">
    <property type="entry name" value="Rubrerythrin"/>
    <property type="match status" value="2"/>
</dbReference>
<dbReference type="Gene3D" id="1.20.5.420">
    <property type="entry name" value="Immunoglobulin FC, subunit C"/>
    <property type="match status" value="1"/>
</dbReference>
<dbReference type="PANTHER" id="PTHR33531:SF7">
    <property type="entry name" value="HYPOTHETICAL MEMBRANE PROTEIN, CONSERVED"/>
    <property type="match status" value="1"/>
</dbReference>
<feature type="domain" description="Rubrerythrin diiron-binding" evidence="1">
    <location>
        <begin position="30"/>
        <end position="84"/>
    </location>
</feature>
<accession>A0A8B5YH03</accession>
<comment type="caution">
    <text evidence="3">The sequence shown here is derived from an EMBL/GenBank/DDBJ whole genome shotgun (WGS) entry which is preliminary data.</text>
</comment>
<evidence type="ECO:0008006" key="5">
    <source>
        <dbReference type="Google" id="ProtNLM"/>
    </source>
</evidence>
<proteinExistence type="predicted"/>
<feature type="domain" description="DUF2202" evidence="2">
    <location>
        <begin position="178"/>
        <end position="301"/>
    </location>
</feature>
<evidence type="ECO:0000313" key="4">
    <source>
        <dbReference type="Proteomes" id="UP000435910"/>
    </source>
</evidence>
<feature type="domain" description="Rubrerythrin diiron-binding" evidence="1">
    <location>
        <begin position="101"/>
        <end position="151"/>
    </location>
</feature>
<gene>
    <name evidence="3" type="ORF">CHCC16736_1010</name>
</gene>
<dbReference type="PANTHER" id="PTHR33531">
    <property type="entry name" value="RUBRERYTHRIN SUBFAMILY"/>
    <property type="match status" value="1"/>
</dbReference>
<dbReference type="InterPro" id="IPR009078">
    <property type="entry name" value="Ferritin-like_SF"/>
</dbReference>
<dbReference type="GO" id="GO:0016491">
    <property type="term" value="F:oxidoreductase activity"/>
    <property type="evidence" value="ECO:0007669"/>
    <property type="project" value="InterPro"/>
</dbReference>